<proteinExistence type="predicted"/>
<evidence type="ECO:0000256" key="1">
    <source>
        <dbReference type="PROSITE-ProRule" id="PRU00076"/>
    </source>
</evidence>
<dbReference type="EMBL" id="KB200329">
    <property type="protein sequence ID" value="ESP02167.1"/>
    <property type="molecule type" value="Genomic_DNA"/>
</dbReference>
<feature type="non-terminal residue" evidence="3">
    <location>
        <position position="56"/>
    </location>
</feature>
<dbReference type="GeneID" id="20252478"/>
<dbReference type="PROSITE" id="PS01186">
    <property type="entry name" value="EGF_2"/>
    <property type="match status" value="1"/>
</dbReference>
<sequence length="56" mass="5670">CLDGEICSVADGGPKCFCPDGFGGASCKTKLNSCVSNPCQNGGLCLETSSGFRCEC</sequence>
<dbReference type="CTD" id="20252478"/>
<dbReference type="PROSITE" id="PS50026">
    <property type="entry name" value="EGF_3"/>
    <property type="match status" value="2"/>
</dbReference>
<dbReference type="RefSeq" id="XP_009047325.1">
    <property type="nucleotide sequence ID" value="XM_009049077.1"/>
</dbReference>
<keyword evidence="1" id="KW-0245">EGF-like domain</keyword>
<feature type="non-terminal residue" evidence="3">
    <location>
        <position position="1"/>
    </location>
</feature>
<dbReference type="KEGG" id="lgi:LOTGIDRAFT_80581"/>
<dbReference type="Pfam" id="PF00008">
    <property type="entry name" value="EGF"/>
    <property type="match status" value="1"/>
</dbReference>
<feature type="domain" description="EGF-like" evidence="2">
    <location>
        <begin position="30"/>
        <end position="56"/>
    </location>
</feature>
<dbReference type="OrthoDB" id="5953235at2759"/>
<dbReference type="Proteomes" id="UP000030746">
    <property type="component" value="Unassembled WGS sequence"/>
</dbReference>
<comment type="caution">
    <text evidence="1">Lacks conserved residue(s) required for the propagation of feature annotation.</text>
</comment>
<protein>
    <recommendedName>
        <fullName evidence="2">EGF-like domain-containing protein</fullName>
    </recommendedName>
</protein>
<keyword evidence="4" id="KW-1185">Reference proteome</keyword>
<dbReference type="STRING" id="225164.V4B8N6"/>
<dbReference type="Gene3D" id="2.10.25.10">
    <property type="entry name" value="Laminin"/>
    <property type="match status" value="2"/>
</dbReference>
<accession>V4B8N6</accession>
<dbReference type="AlphaFoldDB" id="V4B8N6"/>
<name>V4B8N6_LOTGI</name>
<dbReference type="HOGENOM" id="CLU_004826_11_3_1"/>
<keyword evidence="1" id="KW-1015">Disulfide bond</keyword>
<dbReference type="SUPFAM" id="SSF57196">
    <property type="entry name" value="EGF/Laminin"/>
    <property type="match status" value="2"/>
</dbReference>
<feature type="domain" description="EGF-like" evidence="2">
    <location>
        <begin position="1"/>
        <end position="28"/>
    </location>
</feature>
<gene>
    <name evidence="3" type="ORF">LOTGIDRAFT_80581</name>
</gene>
<feature type="disulfide bond" evidence="1">
    <location>
        <begin position="18"/>
        <end position="27"/>
    </location>
</feature>
<evidence type="ECO:0000313" key="4">
    <source>
        <dbReference type="Proteomes" id="UP000030746"/>
    </source>
</evidence>
<evidence type="ECO:0000313" key="3">
    <source>
        <dbReference type="EMBL" id="ESP02167.1"/>
    </source>
</evidence>
<dbReference type="PROSITE" id="PS00022">
    <property type="entry name" value="EGF_1"/>
    <property type="match status" value="1"/>
</dbReference>
<reference evidence="3 4" key="1">
    <citation type="journal article" date="2013" name="Nature">
        <title>Insights into bilaterian evolution from three spiralian genomes.</title>
        <authorList>
            <person name="Simakov O."/>
            <person name="Marletaz F."/>
            <person name="Cho S.J."/>
            <person name="Edsinger-Gonzales E."/>
            <person name="Havlak P."/>
            <person name="Hellsten U."/>
            <person name="Kuo D.H."/>
            <person name="Larsson T."/>
            <person name="Lv J."/>
            <person name="Arendt D."/>
            <person name="Savage R."/>
            <person name="Osoegawa K."/>
            <person name="de Jong P."/>
            <person name="Grimwood J."/>
            <person name="Chapman J.A."/>
            <person name="Shapiro H."/>
            <person name="Aerts A."/>
            <person name="Otillar R.P."/>
            <person name="Terry A.Y."/>
            <person name="Boore J.L."/>
            <person name="Grigoriev I.V."/>
            <person name="Lindberg D.R."/>
            <person name="Seaver E.C."/>
            <person name="Weisblat D.A."/>
            <person name="Putnam N.H."/>
            <person name="Rokhsar D.S."/>
        </authorList>
    </citation>
    <scope>NUCLEOTIDE SEQUENCE [LARGE SCALE GENOMIC DNA]</scope>
</reference>
<organism evidence="3 4">
    <name type="scientific">Lottia gigantea</name>
    <name type="common">Giant owl limpet</name>
    <dbReference type="NCBI Taxonomy" id="225164"/>
    <lineage>
        <taxon>Eukaryota</taxon>
        <taxon>Metazoa</taxon>
        <taxon>Spiralia</taxon>
        <taxon>Lophotrochozoa</taxon>
        <taxon>Mollusca</taxon>
        <taxon>Gastropoda</taxon>
        <taxon>Patellogastropoda</taxon>
        <taxon>Lottioidea</taxon>
        <taxon>Lottiidae</taxon>
        <taxon>Lottia</taxon>
    </lineage>
</organism>
<evidence type="ECO:0000259" key="2">
    <source>
        <dbReference type="PROSITE" id="PS50026"/>
    </source>
</evidence>
<dbReference type="InterPro" id="IPR000742">
    <property type="entry name" value="EGF"/>
</dbReference>